<comment type="similarity">
    <text evidence="3 6">Belongs to the peptidase S26 family.</text>
</comment>
<accession>A0ABP5Y7W4</accession>
<evidence type="ECO:0000256" key="2">
    <source>
        <dbReference type="ARBA" id="ARBA00004401"/>
    </source>
</evidence>
<organism evidence="9 10">
    <name type="scientific">Terrabacter carboxydivorans</name>
    <dbReference type="NCBI Taxonomy" id="619730"/>
    <lineage>
        <taxon>Bacteria</taxon>
        <taxon>Bacillati</taxon>
        <taxon>Actinomycetota</taxon>
        <taxon>Actinomycetes</taxon>
        <taxon>Micrococcales</taxon>
        <taxon>Intrasporangiaceae</taxon>
        <taxon>Terrabacter</taxon>
    </lineage>
</organism>
<feature type="compositionally biased region" description="Polar residues" evidence="7">
    <location>
        <begin position="10"/>
        <end position="22"/>
    </location>
</feature>
<feature type="region of interest" description="Disordered" evidence="7">
    <location>
        <begin position="1"/>
        <end position="55"/>
    </location>
</feature>
<comment type="caution">
    <text evidence="9">The sequence shown here is derived from an EMBL/GenBank/DDBJ whole genome shotgun (WGS) entry which is preliminary data.</text>
</comment>
<dbReference type="PROSITE" id="PS00761">
    <property type="entry name" value="SPASE_I_3"/>
    <property type="match status" value="1"/>
</dbReference>
<feature type="domain" description="Peptidase S26" evidence="8">
    <location>
        <begin position="68"/>
        <end position="253"/>
    </location>
</feature>
<keyword evidence="6" id="KW-1133">Transmembrane helix</keyword>
<keyword evidence="6" id="KW-0645">Protease</keyword>
<evidence type="ECO:0000256" key="7">
    <source>
        <dbReference type="SAM" id="MobiDB-lite"/>
    </source>
</evidence>
<dbReference type="PANTHER" id="PTHR43390">
    <property type="entry name" value="SIGNAL PEPTIDASE I"/>
    <property type="match status" value="1"/>
</dbReference>
<evidence type="ECO:0000313" key="10">
    <source>
        <dbReference type="Proteomes" id="UP001500730"/>
    </source>
</evidence>
<reference evidence="10" key="1">
    <citation type="journal article" date="2019" name="Int. J. Syst. Evol. Microbiol.">
        <title>The Global Catalogue of Microorganisms (GCM) 10K type strain sequencing project: providing services to taxonomists for standard genome sequencing and annotation.</title>
        <authorList>
            <consortium name="The Broad Institute Genomics Platform"/>
            <consortium name="The Broad Institute Genome Sequencing Center for Infectious Disease"/>
            <person name="Wu L."/>
            <person name="Ma J."/>
        </authorList>
    </citation>
    <scope>NUCLEOTIDE SEQUENCE [LARGE SCALE GENOMIC DNA]</scope>
    <source>
        <strain evidence="10">JCM 16259</strain>
    </source>
</reference>
<name>A0ABP5Y7W4_9MICO</name>
<dbReference type="EC" id="3.4.21.89" evidence="4 6"/>
<evidence type="ECO:0000256" key="1">
    <source>
        <dbReference type="ARBA" id="ARBA00000677"/>
    </source>
</evidence>
<feature type="compositionally biased region" description="Basic and acidic residues" evidence="7">
    <location>
        <begin position="33"/>
        <end position="52"/>
    </location>
</feature>
<evidence type="ECO:0000256" key="6">
    <source>
        <dbReference type="RuleBase" id="RU362042"/>
    </source>
</evidence>
<feature type="transmembrane region" description="Helical" evidence="6">
    <location>
        <begin position="73"/>
        <end position="92"/>
    </location>
</feature>
<dbReference type="InterPro" id="IPR019533">
    <property type="entry name" value="Peptidase_S26"/>
</dbReference>
<dbReference type="RefSeq" id="WP_344253946.1">
    <property type="nucleotide sequence ID" value="NZ_BAAARE010000004.1"/>
</dbReference>
<sequence>MDPERAVPETSGTPHASGSAAPSSRPEGSPDAPDGRSGGEGREGAEGAEGRARSGRSGAYAAARRHRWLLGPALLLLAIVVLRAFLVTPFGIPSESMQDTLLVGDRILVSRTTAPADLQRGDIVVFDASQAFNLRVPERGVVQTLVEAVESLAGKGQPTDYVKRVIGLPGDHVRCCSADGRLEINGVAVTEPYIAPGQKPSNLTFDVTVPPDRFWVMGDNRGSSSDSRAHLGDPGGGMVPGDDMIGKVWVRYWPLDRLGPVEQGQIASVPRNGE</sequence>
<dbReference type="PANTHER" id="PTHR43390:SF1">
    <property type="entry name" value="CHLOROPLAST PROCESSING PEPTIDASE"/>
    <property type="match status" value="1"/>
</dbReference>
<comment type="subcellular location">
    <subcellularLocation>
        <location evidence="2">Cell membrane</location>
        <topology evidence="2">Single-pass type II membrane protein</topology>
    </subcellularLocation>
    <subcellularLocation>
        <location evidence="6">Membrane</location>
        <topology evidence="6">Single-pass type II membrane protein</topology>
    </subcellularLocation>
</comment>
<comment type="catalytic activity">
    <reaction evidence="1 6">
        <text>Cleavage of hydrophobic, N-terminal signal or leader sequences from secreted and periplasmic proteins.</text>
        <dbReference type="EC" id="3.4.21.89"/>
    </reaction>
</comment>
<gene>
    <name evidence="9" type="ORF">GCM10009858_12520</name>
</gene>
<dbReference type="CDD" id="cd06530">
    <property type="entry name" value="S26_SPase_I"/>
    <property type="match status" value="1"/>
</dbReference>
<evidence type="ECO:0000256" key="3">
    <source>
        <dbReference type="ARBA" id="ARBA00009370"/>
    </source>
</evidence>
<dbReference type="Proteomes" id="UP001500730">
    <property type="component" value="Unassembled WGS sequence"/>
</dbReference>
<keyword evidence="5 6" id="KW-0378">Hydrolase</keyword>
<keyword evidence="6" id="KW-0472">Membrane</keyword>
<evidence type="ECO:0000256" key="4">
    <source>
        <dbReference type="ARBA" id="ARBA00013208"/>
    </source>
</evidence>
<dbReference type="Pfam" id="PF10502">
    <property type="entry name" value="Peptidase_S26"/>
    <property type="match status" value="1"/>
</dbReference>
<evidence type="ECO:0000259" key="8">
    <source>
        <dbReference type="Pfam" id="PF10502"/>
    </source>
</evidence>
<keyword evidence="10" id="KW-1185">Reference proteome</keyword>
<dbReference type="EMBL" id="BAAARE010000004">
    <property type="protein sequence ID" value="GAA2476584.1"/>
    <property type="molecule type" value="Genomic_DNA"/>
</dbReference>
<evidence type="ECO:0000313" key="9">
    <source>
        <dbReference type="EMBL" id="GAA2476584.1"/>
    </source>
</evidence>
<dbReference type="InterPro" id="IPR000223">
    <property type="entry name" value="Pept_S26A_signal_pept_1"/>
</dbReference>
<keyword evidence="6" id="KW-0812">Transmembrane</keyword>
<protein>
    <recommendedName>
        <fullName evidence="4 6">Signal peptidase I</fullName>
        <ecNumber evidence="4 6">3.4.21.89</ecNumber>
    </recommendedName>
</protein>
<dbReference type="InterPro" id="IPR036286">
    <property type="entry name" value="LexA/Signal_pep-like_sf"/>
</dbReference>
<dbReference type="PRINTS" id="PR00727">
    <property type="entry name" value="LEADERPTASE"/>
</dbReference>
<proteinExistence type="inferred from homology"/>
<dbReference type="Gene3D" id="2.10.109.10">
    <property type="entry name" value="Umud Fragment, subunit A"/>
    <property type="match status" value="1"/>
</dbReference>
<evidence type="ECO:0000256" key="5">
    <source>
        <dbReference type="ARBA" id="ARBA00022801"/>
    </source>
</evidence>
<dbReference type="SUPFAM" id="SSF51306">
    <property type="entry name" value="LexA/Signal peptidase"/>
    <property type="match status" value="1"/>
</dbReference>
<dbReference type="InterPro" id="IPR019758">
    <property type="entry name" value="Pept_S26A_signal_pept_1_CS"/>
</dbReference>
<dbReference type="NCBIfam" id="TIGR02227">
    <property type="entry name" value="sigpep_I_bact"/>
    <property type="match status" value="1"/>
</dbReference>